<evidence type="ECO:0000313" key="4">
    <source>
        <dbReference type="Proteomes" id="UP001445472"/>
    </source>
</evidence>
<dbReference type="Gene3D" id="3.40.50.1390">
    <property type="entry name" value="Resolvase, N-terminal catalytic domain"/>
    <property type="match status" value="1"/>
</dbReference>
<accession>A0ABV1UTK8</accession>
<dbReference type="SUPFAM" id="SSF53041">
    <property type="entry name" value="Resolvase-like"/>
    <property type="match status" value="1"/>
</dbReference>
<evidence type="ECO:0000259" key="1">
    <source>
        <dbReference type="PROSITE" id="PS51736"/>
    </source>
</evidence>
<dbReference type="Proteomes" id="UP001445472">
    <property type="component" value="Unassembled WGS sequence"/>
</dbReference>
<evidence type="ECO:0000259" key="2">
    <source>
        <dbReference type="PROSITE" id="PS51737"/>
    </source>
</evidence>
<reference evidence="3 4" key="1">
    <citation type="submission" date="2024-06" db="EMBL/GenBank/DDBJ databases">
        <title>The Natural Products Discovery Center: Release of the First 8490 Sequenced Strains for Exploring Actinobacteria Biosynthetic Diversity.</title>
        <authorList>
            <person name="Kalkreuter E."/>
            <person name="Kautsar S.A."/>
            <person name="Yang D."/>
            <person name="Bader C.D."/>
            <person name="Teijaro C.N."/>
            <person name="Fluegel L."/>
            <person name="Davis C.M."/>
            <person name="Simpson J.R."/>
            <person name="Lauterbach L."/>
            <person name="Steele A.D."/>
            <person name="Gui C."/>
            <person name="Meng S."/>
            <person name="Li G."/>
            <person name="Viehrig K."/>
            <person name="Ye F."/>
            <person name="Su P."/>
            <person name="Kiefer A.F."/>
            <person name="Nichols A."/>
            <person name="Cepeda A.J."/>
            <person name="Yan W."/>
            <person name="Fan B."/>
            <person name="Jiang Y."/>
            <person name="Adhikari A."/>
            <person name="Zheng C.-J."/>
            <person name="Schuster L."/>
            <person name="Cowan T.M."/>
            <person name="Smanski M.J."/>
            <person name="Chevrette M.G."/>
            <person name="De Carvalho L.P.S."/>
            <person name="Shen B."/>
        </authorList>
    </citation>
    <scope>NUCLEOTIDE SEQUENCE [LARGE SCALE GENOMIC DNA]</scope>
    <source>
        <strain evidence="3 4">NPDC000837</strain>
    </source>
</reference>
<feature type="domain" description="Recombinase" evidence="2">
    <location>
        <begin position="198"/>
        <end position="301"/>
    </location>
</feature>
<dbReference type="PANTHER" id="PTHR30461">
    <property type="entry name" value="DNA-INVERTASE FROM LAMBDOID PROPHAGE"/>
    <property type="match status" value="1"/>
</dbReference>
<keyword evidence="4" id="KW-1185">Reference proteome</keyword>
<dbReference type="Gene3D" id="3.90.1750.20">
    <property type="entry name" value="Putative Large Serine Recombinase, Chain B, Domain 2"/>
    <property type="match status" value="1"/>
</dbReference>
<dbReference type="InterPro" id="IPR050639">
    <property type="entry name" value="SSR_resolvase"/>
</dbReference>
<proteinExistence type="predicted"/>
<name>A0ABV1UTK8_9ACTN</name>
<dbReference type="SMART" id="SM00857">
    <property type="entry name" value="Resolvase"/>
    <property type="match status" value="1"/>
</dbReference>
<dbReference type="InterPro" id="IPR038109">
    <property type="entry name" value="DNA_bind_recomb_sf"/>
</dbReference>
<dbReference type="InterPro" id="IPR036162">
    <property type="entry name" value="Resolvase-like_N_sf"/>
</dbReference>
<evidence type="ECO:0000313" key="3">
    <source>
        <dbReference type="EMBL" id="MER6613597.1"/>
    </source>
</evidence>
<dbReference type="PANTHER" id="PTHR30461:SF23">
    <property type="entry name" value="DNA RECOMBINASE-RELATED"/>
    <property type="match status" value="1"/>
</dbReference>
<dbReference type="PROSITE" id="PS51736">
    <property type="entry name" value="RECOMBINASES_3"/>
    <property type="match status" value="1"/>
</dbReference>
<dbReference type="Pfam" id="PF07508">
    <property type="entry name" value="Recombinase"/>
    <property type="match status" value="1"/>
</dbReference>
<sequence>MDPVNEDSQVNNDSERLRRLARIAGSQRDKRSRTDWTGEPAAIYCRISHVNDDDQTGVDRQERICRDIAQRLGVTVDQHMVFVDNNRSAWQRNRKRKGWDALLDAARSGGIRHILTYHPDRLMRQPRDLEELLQIADDHSISLHGQANQRDLADPDDRFFLRIEVAHACRSSDDTSRRLKDALIDRAQDGKPHTGKRRYGYDKSGTVIIAAEAEIVREVFSRYLDGETTTAIAVDLNRREERTALGRGWNSFNVRAILDSRHVAGIRVFRGEELGQGEWPAIIPRGTWDEAQERRSYRTAANWGRRAPKHPYILRGLVVCKGCGNRMGGSGGKYMCNRAARSDTLRCYRTASSAPLEQFVTDAALKLLERLDVTGQEEAAVLSPEDQAAIHADREELAELKDMWNSRELKTQEYRAMKKTVEERIAKVERKLVVRPAVEVLRGLVGQDARKNWAKLVEAKEYDRMNAVLRFLFNAVIIDEPSTKGRYFDFGRVDIEPNPL</sequence>
<comment type="caution">
    <text evidence="3">The sequence shown here is derived from an EMBL/GenBank/DDBJ whole genome shotgun (WGS) entry which is preliminary data.</text>
</comment>
<dbReference type="InterPro" id="IPR006119">
    <property type="entry name" value="Resolv_N"/>
</dbReference>
<gene>
    <name evidence="3" type="ORF">ABT276_09480</name>
</gene>
<dbReference type="PROSITE" id="PS51737">
    <property type="entry name" value="RECOMBINASE_DNA_BIND"/>
    <property type="match status" value="1"/>
</dbReference>
<dbReference type="EMBL" id="JBEPBX010000006">
    <property type="protein sequence ID" value="MER6613597.1"/>
    <property type="molecule type" value="Genomic_DNA"/>
</dbReference>
<dbReference type="InterPro" id="IPR011109">
    <property type="entry name" value="DNA_bind_recombinase_dom"/>
</dbReference>
<feature type="domain" description="Resolvase/invertase-type recombinase catalytic" evidence="1">
    <location>
        <begin position="40"/>
        <end position="190"/>
    </location>
</feature>
<dbReference type="InterPro" id="IPR025827">
    <property type="entry name" value="Zn_ribbon_recom_dom"/>
</dbReference>
<dbReference type="CDD" id="cd00338">
    <property type="entry name" value="Ser_Recombinase"/>
    <property type="match status" value="1"/>
</dbReference>
<dbReference type="RefSeq" id="WP_351975659.1">
    <property type="nucleotide sequence ID" value="NZ_JBEPBX010000006.1"/>
</dbReference>
<protein>
    <submittedName>
        <fullName evidence="3">Recombinase family protein</fullName>
    </submittedName>
</protein>
<dbReference type="Pfam" id="PF13408">
    <property type="entry name" value="Zn_ribbon_recom"/>
    <property type="match status" value="1"/>
</dbReference>
<organism evidence="3 4">
    <name type="scientific">Streptomyces xantholiticus</name>
    <dbReference type="NCBI Taxonomy" id="68285"/>
    <lineage>
        <taxon>Bacteria</taxon>
        <taxon>Bacillati</taxon>
        <taxon>Actinomycetota</taxon>
        <taxon>Actinomycetes</taxon>
        <taxon>Kitasatosporales</taxon>
        <taxon>Streptomycetaceae</taxon>
        <taxon>Streptomyces</taxon>
    </lineage>
</organism>
<dbReference type="Pfam" id="PF00239">
    <property type="entry name" value="Resolvase"/>
    <property type="match status" value="1"/>
</dbReference>